<feature type="region of interest" description="Disordered" evidence="10">
    <location>
        <begin position="1"/>
        <end position="43"/>
    </location>
</feature>
<keyword evidence="9" id="KW-1006">Bacterial flagellum protein export</keyword>
<dbReference type="Proteomes" id="UP000192769">
    <property type="component" value="Unassembled WGS sequence"/>
</dbReference>
<accession>A0A1V9DNG8</accession>
<dbReference type="Pfam" id="PF02108">
    <property type="entry name" value="FliH"/>
    <property type="match status" value="1"/>
</dbReference>
<evidence type="ECO:0000256" key="10">
    <source>
        <dbReference type="SAM" id="MobiDB-lite"/>
    </source>
</evidence>
<dbReference type="InterPro" id="IPR051472">
    <property type="entry name" value="T3SS_Stator/FliH"/>
</dbReference>
<keyword evidence="6" id="KW-0963">Cytoplasm</keyword>
<comment type="function">
    <text evidence="1">Needed for flagellar regrowth and assembly.</text>
</comment>
<keyword evidence="8" id="KW-0653">Protein transport</keyword>
<comment type="subcellular location">
    <subcellularLocation>
        <location evidence="2">Cytoplasm</location>
    </subcellularLocation>
</comment>
<evidence type="ECO:0000256" key="5">
    <source>
        <dbReference type="ARBA" id="ARBA00022448"/>
    </source>
</evidence>
<organism evidence="12 13">
    <name type="scientific">Pantoea latae</name>
    <dbReference type="NCBI Taxonomy" id="1964541"/>
    <lineage>
        <taxon>Bacteria</taxon>
        <taxon>Pseudomonadati</taxon>
        <taxon>Pseudomonadota</taxon>
        <taxon>Gammaproteobacteria</taxon>
        <taxon>Enterobacterales</taxon>
        <taxon>Erwiniaceae</taxon>
        <taxon>Pantoea</taxon>
    </lineage>
</organism>
<evidence type="ECO:0000256" key="3">
    <source>
        <dbReference type="ARBA" id="ARBA00006602"/>
    </source>
</evidence>
<dbReference type="GO" id="GO:0003774">
    <property type="term" value="F:cytoskeletal motor activity"/>
    <property type="evidence" value="ECO:0007669"/>
    <property type="project" value="InterPro"/>
</dbReference>
<sequence length="207" mass="23044">MRPLRRLTPPRRRNASERSLICASRRSRRATPSANSAGWKRDARGYQEGFSQGEQAGREQGAAAASAEQQAQAQRFTQLVDGFQTALESLDSVIPARLMQLALSAVRALLGKQVLCDTSLLLETIRQLMQENLRFTRHIELWVSQQDAALVSERLGEVLEAHGWTLRVDAQMTPGGCRLTAKEGELDATLATRWKMLCDLSREDDAP</sequence>
<comment type="similarity">
    <text evidence="3">Belongs to the FliH family.</text>
</comment>
<dbReference type="GO" id="GO:0044781">
    <property type="term" value="P:bacterial-type flagellum organization"/>
    <property type="evidence" value="ECO:0007669"/>
    <property type="project" value="UniProtKB-KW"/>
</dbReference>
<protein>
    <recommendedName>
        <fullName evidence="4">Flagellar assembly protein FliH</fullName>
    </recommendedName>
</protein>
<evidence type="ECO:0000256" key="2">
    <source>
        <dbReference type="ARBA" id="ARBA00004496"/>
    </source>
</evidence>
<keyword evidence="7" id="KW-1005">Bacterial flagellum biogenesis</keyword>
<evidence type="ECO:0000256" key="4">
    <source>
        <dbReference type="ARBA" id="ARBA00016507"/>
    </source>
</evidence>
<dbReference type="GO" id="GO:0005829">
    <property type="term" value="C:cytosol"/>
    <property type="evidence" value="ECO:0007669"/>
    <property type="project" value="TreeGrafter"/>
</dbReference>
<comment type="caution">
    <text evidence="12">The sequence shown here is derived from an EMBL/GenBank/DDBJ whole genome shotgun (WGS) entry which is preliminary data.</text>
</comment>
<name>A0A1V9DNG8_9GAMM</name>
<evidence type="ECO:0000256" key="6">
    <source>
        <dbReference type="ARBA" id="ARBA00022490"/>
    </source>
</evidence>
<dbReference type="PANTHER" id="PTHR34982">
    <property type="entry name" value="YOP PROTEINS TRANSLOCATION PROTEIN L"/>
    <property type="match status" value="1"/>
</dbReference>
<dbReference type="InterPro" id="IPR018035">
    <property type="entry name" value="Flagellar_FliH/T3SS_HrpE"/>
</dbReference>
<dbReference type="InterPro" id="IPR000563">
    <property type="entry name" value="Flag_FliH"/>
</dbReference>
<dbReference type="GO" id="GO:0071973">
    <property type="term" value="P:bacterial-type flagellum-dependent cell motility"/>
    <property type="evidence" value="ECO:0007669"/>
    <property type="project" value="InterPro"/>
</dbReference>
<dbReference type="PANTHER" id="PTHR34982:SF1">
    <property type="entry name" value="FLAGELLAR ASSEMBLY PROTEIN FLIH"/>
    <property type="match status" value="1"/>
</dbReference>
<feature type="compositionally biased region" description="Basic residues" evidence="10">
    <location>
        <begin position="1"/>
        <end position="13"/>
    </location>
</feature>
<proteinExistence type="inferred from homology"/>
<evidence type="ECO:0000313" key="12">
    <source>
        <dbReference type="EMBL" id="OQP35398.1"/>
    </source>
</evidence>
<evidence type="ECO:0000259" key="11">
    <source>
        <dbReference type="Pfam" id="PF02108"/>
    </source>
</evidence>
<gene>
    <name evidence="12" type="ORF">B2J69_05235</name>
</gene>
<feature type="domain" description="Flagellar assembly protein FliH/Type III secretion system HrpE" evidence="11">
    <location>
        <begin position="71"/>
        <end position="196"/>
    </location>
</feature>
<dbReference type="EMBL" id="MWUE01000007">
    <property type="protein sequence ID" value="OQP35398.1"/>
    <property type="molecule type" value="Genomic_DNA"/>
</dbReference>
<dbReference type="SUPFAM" id="SSF160527">
    <property type="entry name" value="V-type ATPase subunit E-like"/>
    <property type="match status" value="1"/>
</dbReference>
<dbReference type="GO" id="GO:0009288">
    <property type="term" value="C:bacterial-type flagellum"/>
    <property type="evidence" value="ECO:0007669"/>
    <property type="project" value="InterPro"/>
</dbReference>
<evidence type="ECO:0000256" key="7">
    <source>
        <dbReference type="ARBA" id="ARBA00022795"/>
    </source>
</evidence>
<dbReference type="PRINTS" id="PR01003">
    <property type="entry name" value="FLGFLIH"/>
</dbReference>
<dbReference type="AlphaFoldDB" id="A0A1V9DNG8"/>
<evidence type="ECO:0000256" key="1">
    <source>
        <dbReference type="ARBA" id="ARBA00003041"/>
    </source>
</evidence>
<evidence type="ECO:0000256" key="9">
    <source>
        <dbReference type="ARBA" id="ARBA00023225"/>
    </source>
</evidence>
<keyword evidence="5" id="KW-0813">Transport</keyword>
<dbReference type="GO" id="GO:0015031">
    <property type="term" value="P:protein transport"/>
    <property type="evidence" value="ECO:0007669"/>
    <property type="project" value="UniProtKB-KW"/>
</dbReference>
<reference evidence="12 13" key="1">
    <citation type="submission" date="2017-02" db="EMBL/GenBank/DDBJ databases">
        <title>Whole genome shotgun sequence of Pantoea agglomerans strain AS1 isolated from a cycad, Zamia floridana in Central Florida, USA.</title>
        <authorList>
            <person name="Lata P."/>
            <person name="Govindarajan S."/>
            <person name="Qi F."/>
            <person name="Li J.-L."/>
            <person name="Maurya S.K."/>
            <person name="Sahoo M.K."/>
        </authorList>
    </citation>
    <scope>NUCLEOTIDE SEQUENCE [LARGE SCALE GENOMIC DNA]</scope>
    <source>
        <strain evidence="12 13">AS1</strain>
    </source>
</reference>
<evidence type="ECO:0000256" key="8">
    <source>
        <dbReference type="ARBA" id="ARBA00022927"/>
    </source>
</evidence>
<keyword evidence="13" id="KW-1185">Reference proteome</keyword>
<evidence type="ECO:0000313" key="13">
    <source>
        <dbReference type="Proteomes" id="UP000192769"/>
    </source>
</evidence>
<dbReference type="OrthoDB" id="6415116at2"/>